<dbReference type="PANTHER" id="PTHR43818">
    <property type="entry name" value="BCDNA.GH03377"/>
    <property type="match status" value="1"/>
</dbReference>
<dbReference type="SUPFAM" id="SSF55347">
    <property type="entry name" value="Glyceraldehyde-3-phosphate dehydrogenase-like, C-terminal domain"/>
    <property type="match status" value="1"/>
</dbReference>
<dbReference type="Gene3D" id="3.40.50.720">
    <property type="entry name" value="NAD(P)-binding Rossmann-like Domain"/>
    <property type="match status" value="1"/>
</dbReference>
<feature type="domain" description="GFO/IDH/MocA-like oxidoreductase" evidence="3">
    <location>
        <begin position="134"/>
        <end position="237"/>
    </location>
</feature>
<dbReference type="AlphaFoldDB" id="A0A5S5AHM9"/>
<gene>
    <name evidence="4" type="ORF">LZ11_02245</name>
</gene>
<dbReference type="Proteomes" id="UP000322294">
    <property type="component" value="Unassembled WGS sequence"/>
</dbReference>
<organism evidence="4 5">
    <name type="scientific">Thermosediminibacter litoriperuensis</name>
    <dbReference type="NCBI Taxonomy" id="291989"/>
    <lineage>
        <taxon>Bacteria</taxon>
        <taxon>Bacillati</taxon>
        <taxon>Bacillota</taxon>
        <taxon>Clostridia</taxon>
        <taxon>Thermosediminibacterales</taxon>
        <taxon>Thermosediminibacteraceae</taxon>
        <taxon>Thermosediminibacter</taxon>
    </lineage>
</organism>
<dbReference type="OrthoDB" id="240873at2"/>
<comment type="caution">
    <text evidence="4">The sequence shown here is derived from an EMBL/GenBank/DDBJ whole genome shotgun (WGS) entry which is preliminary data.</text>
</comment>
<dbReference type="GO" id="GO:0016491">
    <property type="term" value="F:oxidoreductase activity"/>
    <property type="evidence" value="ECO:0007669"/>
    <property type="project" value="UniProtKB-KW"/>
</dbReference>
<evidence type="ECO:0000259" key="2">
    <source>
        <dbReference type="Pfam" id="PF01408"/>
    </source>
</evidence>
<evidence type="ECO:0000259" key="3">
    <source>
        <dbReference type="Pfam" id="PF22725"/>
    </source>
</evidence>
<reference evidence="4 5" key="1">
    <citation type="submission" date="2019-07" db="EMBL/GenBank/DDBJ databases">
        <title>Genomic Encyclopedia of Type Strains, Phase I: the one thousand microbial genomes (KMG-I) project.</title>
        <authorList>
            <person name="Kyrpides N."/>
        </authorList>
    </citation>
    <scope>NUCLEOTIDE SEQUENCE [LARGE SCALE GENOMIC DNA]</scope>
    <source>
        <strain evidence="4 5">DSM 16647</strain>
    </source>
</reference>
<sequence>MAVNLGMIGLGWFANLIARSVSERGDGRAVVAAACDVDSEKLREFKSRFNVKKAYDNPDDLVGDPDVDIVIIATPPYLHASLGKKALLAGKHVFLEKPGALRPEELGELIEIAREKNLKTTIDYVMRRNPLYLMMKMICDSKAFGLLERADLENYAHDDNMPPQHWFWDYSKSGGIWVEHGVHFFDLINWLIGPPREVRAVNIKRSGENLTDRVLGFALHEDDAVVTYYHGFTKPEPFEKTTFYFTFERAYAEVYGWIPVRLVIDALATPETEEFMGRVMEEARKFLPSIDIELTMEKISEYGEGRDVFSGRGKRFKASFRTRFEYTIKQDRWEVYRACVMRAIDDLADAVEGVKTSPAVTLIDARRSLEIACRMEEQALRY</sequence>
<dbReference type="Pfam" id="PF22725">
    <property type="entry name" value="GFO_IDH_MocA_C3"/>
    <property type="match status" value="1"/>
</dbReference>
<dbReference type="Pfam" id="PF01408">
    <property type="entry name" value="GFO_IDH_MocA"/>
    <property type="match status" value="1"/>
</dbReference>
<dbReference type="SUPFAM" id="SSF51735">
    <property type="entry name" value="NAD(P)-binding Rossmann-fold domains"/>
    <property type="match status" value="1"/>
</dbReference>
<proteinExistence type="predicted"/>
<name>A0A5S5AHM9_9FIRM</name>
<protein>
    <submittedName>
        <fullName evidence="4">Putative dehydrogenase</fullName>
    </submittedName>
</protein>
<accession>A0A5S5AHM9</accession>
<dbReference type="PANTHER" id="PTHR43818:SF11">
    <property type="entry name" value="BCDNA.GH03377"/>
    <property type="match status" value="1"/>
</dbReference>
<keyword evidence="1" id="KW-0560">Oxidoreductase</keyword>
<dbReference type="EMBL" id="VNHO01000035">
    <property type="protein sequence ID" value="TYP48719.1"/>
    <property type="molecule type" value="Genomic_DNA"/>
</dbReference>
<evidence type="ECO:0000313" key="5">
    <source>
        <dbReference type="Proteomes" id="UP000322294"/>
    </source>
</evidence>
<keyword evidence="5" id="KW-1185">Reference proteome</keyword>
<dbReference type="InterPro" id="IPR050463">
    <property type="entry name" value="Gfo/Idh/MocA_oxidrdct_glycsds"/>
</dbReference>
<dbReference type="InterPro" id="IPR000683">
    <property type="entry name" value="Gfo/Idh/MocA-like_OxRdtase_N"/>
</dbReference>
<dbReference type="GO" id="GO:0000166">
    <property type="term" value="F:nucleotide binding"/>
    <property type="evidence" value="ECO:0007669"/>
    <property type="project" value="InterPro"/>
</dbReference>
<evidence type="ECO:0000313" key="4">
    <source>
        <dbReference type="EMBL" id="TYP48719.1"/>
    </source>
</evidence>
<evidence type="ECO:0000256" key="1">
    <source>
        <dbReference type="ARBA" id="ARBA00023002"/>
    </source>
</evidence>
<dbReference type="InterPro" id="IPR036291">
    <property type="entry name" value="NAD(P)-bd_dom_sf"/>
</dbReference>
<dbReference type="InterPro" id="IPR055170">
    <property type="entry name" value="GFO_IDH_MocA-like_dom"/>
</dbReference>
<feature type="domain" description="Gfo/Idh/MocA-like oxidoreductase N-terminal" evidence="2">
    <location>
        <begin position="4"/>
        <end position="122"/>
    </location>
</feature>
<dbReference type="Gene3D" id="3.30.360.10">
    <property type="entry name" value="Dihydrodipicolinate Reductase, domain 2"/>
    <property type="match status" value="1"/>
</dbReference>
<dbReference type="RefSeq" id="WP_148867914.1">
    <property type="nucleotide sequence ID" value="NZ_VNHO01000035.1"/>
</dbReference>